<keyword evidence="4" id="KW-1185">Reference proteome</keyword>
<evidence type="ECO:0008006" key="5">
    <source>
        <dbReference type="Google" id="ProtNLM"/>
    </source>
</evidence>
<evidence type="ECO:0000313" key="4">
    <source>
        <dbReference type="Proteomes" id="UP001633002"/>
    </source>
</evidence>
<reference evidence="3 4" key="1">
    <citation type="submission" date="2024-09" db="EMBL/GenBank/DDBJ databases">
        <title>Chromosome-scale assembly of Riccia sorocarpa.</title>
        <authorList>
            <person name="Paukszto L."/>
        </authorList>
    </citation>
    <scope>NUCLEOTIDE SEQUENCE [LARGE SCALE GENOMIC DNA]</scope>
    <source>
        <strain evidence="3">LP-2024</strain>
        <tissue evidence="3">Aerial parts of the thallus</tissue>
    </source>
</reference>
<protein>
    <recommendedName>
        <fullName evidence="5">Photosystem I reaction center subunit VIII</fullName>
    </recommendedName>
</protein>
<name>A0ABD3I0N8_9MARC</name>
<feature type="region of interest" description="Disordered" evidence="1">
    <location>
        <begin position="58"/>
        <end position="104"/>
    </location>
</feature>
<keyword evidence="2" id="KW-0472">Membrane</keyword>
<gene>
    <name evidence="3" type="ORF">R1sor_011368</name>
</gene>
<dbReference type="EMBL" id="JBJQOH010000002">
    <property type="protein sequence ID" value="KAL3697292.1"/>
    <property type="molecule type" value="Genomic_DNA"/>
</dbReference>
<accession>A0ABD3I0N8</accession>
<feature type="transmembrane region" description="Helical" evidence="2">
    <location>
        <begin position="149"/>
        <end position="170"/>
    </location>
</feature>
<comment type="caution">
    <text evidence="3">The sequence shown here is derived from an EMBL/GenBank/DDBJ whole genome shotgun (WGS) entry which is preliminary data.</text>
</comment>
<dbReference type="PANTHER" id="PTHR36042:SF1">
    <property type="entry name" value="OS05G0490900 PROTEIN"/>
    <property type="match status" value="1"/>
</dbReference>
<dbReference type="AlphaFoldDB" id="A0ABD3I0N8"/>
<keyword evidence="2" id="KW-1133">Transmembrane helix</keyword>
<dbReference type="Proteomes" id="UP001633002">
    <property type="component" value="Unassembled WGS sequence"/>
</dbReference>
<feature type="transmembrane region" description="Helical" evidence="2">
    <location>
        <begin position="112"/>
        <end position="134"/>
    </location>
</feature>
<dbReference type="PANTHER" id="PTHR36042">
    <property type="entry name" value="OS05G0490900 PROTEIN"/>
    <property type="match status" value="1"/>
</dbReference>
<evidence type="ECO:0000313" key="3">
    <source>
        <dbReference type="EMBL" id="KAL3697292.1"/>
    </source>
</evidence>
<keyword evidence="2" id="KW-0812">Transmembrane</keyword>
<sequence>MAVSATSAVYGLKPTLSVTGDPGSGLTRSSGNCMALRRIPEFGAGAVVVRSRKSLSSRASAGDEVNSKDPKGRTTKTEEKVPSWAKAGSDELPPWAKSERPPTQEPAQDLPFAVYLIGSSLVAIAAVGSIFEYFNGNPIFGIVQPDSPLWAPILGIFSITGLPSAGFLFYKGVKLANKASEDIDREDGFGR</sequence>
<proteinExistence type="predicted"/>
<evidence type="ECO:0000256" key="2">
    <source>
        <dbReference type="SAM" id="Phobius"/>
    </source>
</evidence>
<evidence type="ECO:0000256" key="1">
    <source>
        <dbReference type="SAM" id="MobiDB-lite"/>
    </source>
</evidence>
<organism evidence="3 4">
    <name type="scientific">Riccia sorocarpa</name>
    <dbReference type="NCBI Taxonomy" id="122646"/>
    <lineage>
        <taxon>Eukaryota</taxon>
        <taxon>Viridiplantae</taxon>
        <taxon>Streptophyta</taxon>
        <taxon>Embryophyta</taxon>
        <taxon>Marchantiophyta</taxon>
        <taxon>Marchantiopsida</taxon>
        <taxon>Marchantiidae</taxon>
        <taxon>Marchantiales</taxon>
        <taxon>Ricciaceae</taxon>
        <taxon>Riccia</taxon>
    </lineage>
</organism>
<feature type="compositionally biased region" description="Basic and acidic residues" evidence="1">
    <location>
        <begin position="65"/>
        <end position="81"/>
    </location>
</feature>